<organism evidence="1">
    <name type="scientific">bioreactor metagenome</name>
    <dbReference type="NCBI Taxonomy" id="1076179"/>
    <lineage>
        <taxon>unclassified sequences</taxon>
        <taxon>metagenomes</taxon>
        <taxon>ecological metagenomes</taxon>
    </lineage>
</organism>
<dbReference type="EMBL" id="VSSQ01083864">
    <property type="protein sequence ID" value="MPN32062.1"/>
    <property type="molecule type" value="Genomic_DNA"/>
</dbReference>
<reference evidence="1" key="1">
    <citation type="submission" date="2019-08" db="EMBL/GenBank/DDBJ databases">
        <authorList>
            <person name="Kucharzyk K."/>
            <person name="Murdoch R.W."/>
            <person name="Higgins S."/>
            <person name="Loffler F."/>
        </authorList>
    </citation>
    <scope>NUCLEOTIDE SEQUENCE</scope>
</reference>
<gene>
    <name evidence="1" type="ORF">SDC9_179538</name>
</gene>
<accession>A0A645H165</accession>
<protein>
    <submittedName>
        <fullName evidence="1">Uncharacterized protein</fullName>
    </submittedName>
</protein>
<proteinExistence type="predicted"/>
<name>A0A645H165_9ZZZZ</name>
<evidence type="ECO:0000313" key="1">
    <source>
        <dbReference type="EMBL" id="MPN32062.1"/>
    </source>
</evidence>
<sequence>MVGVGDLNHALVELREVFKEAAGVEEQFLFQQQAALLHGATDGRECSLAHSLLVVEQPENLVQIAGIDRLGNPGHAAGLEHTGDFAQGLIHMFHRHVMQRLEHQHDIDTVVVGRNGLGTAVAETHRRQVGNFQIAGILDAIDLQRHDLARSAGFRQQAGLLGPTAAQFENCRCIERQFIEHQSDFVDQVGLVGIGDFHGASIRER</sequence>
<comment type="caution">
    <text evidence="1">The sequence shown here is derived from an EMBL/GenBank/DDBJ whole genome shotgun (WGS) entry which is preliminary data.</text>
</comment>
<dbReference type="AlphaFoldDB" id="A0A645H165"/>